<dbReference type="OrthoDB" id="21502at2759"/>
<evidence type="ECO:0000313" key="3">
    <source>
        <dbReference type="Proteomes" id="UP000747110"/>
    </source>
</evidence>
<dbReference type="AlphaFoldDB" id="A0A8J4CR21"/>
<feature type="region of interest" description="Disordered" evidence="1">
    <location>
        <begin position="68"/>
        <end position="152"/>
    </location>
</feature>
<dbReference type="Proteomes" id="UP000747110">
    <property type="component" value="Unassembled WGS sequence"/>
</dbReference>
<accession>A0A8J4CR21</accession>
<evidence type="ECO:0000313" key="2">
    <source>
        <dbReference type="EMBL" id="GIL85807.1"/>
    </source>
</evidence>
<feature type="compositionally biased region" description="Pro residues" evidence="1">
    <location>
        <begin position="1"/>
        <end position="14"/>
    </location>
</feature>
<dbReference type="EMBL" id="BNCP01000034">
    <property type="protein sequence ID" value="GIL85807.1"/>
    <property type="molecule type" value="Genomic_DNA"/>
</dbReference>
<organism evidence="2 3">
    <name type="scientific">Volvox reticuliferus</name>
    <dbReference type="NCBI Taxonomy" id="1737510"/>
    <lineage>
        <taxon>Eukaryota</taxon>
        <taxon>Viridiplantae</taxon>
        <taxon>Chlorophyta</taxon>
        <taxon>core chlorophytes</taxon>
        <taxon>Chlorophyceae</taxon>
        <taxon>CS clade</taxon>
        <taxon>Chlamydomonadales</taxon>
        <taxon>Volvocaceae</taxon>
        <taxon>Volvox</taxon>
    </lineage>
</organism>
<keyword evidence="3" id="KW-1185">Reference proteome</keyword>
<comment type="caution">
    <text evidence="2">The sequence shown here is derived from an EMBL/GenBank/DDBJ whole genome shotgun (WGS) entry which is preliminary data.</text>
</comment>
<feature type="compositionally biased region" description="Pro residues" evidence="1">
    <location>
        <begin position="37"/>
        <end position="48"/>
    </location>
</feature>
<name>A0A8J4CR21_9CHLO</name>
<feature type="non-terminal residue" evidence="2">
    <location>
        <position position="1"/>
    </location>
</feature>
<proteinExistence type="predicted"/>
<evidence type="ECO:0000256" key="1">
    <source>
        <dbReference type="SAM" id="MobiDB-lite"/>
    </source>
</evidence>
<gene>
    <name evidence="2" type="ORF">Vretifemale_14343</name>
</gene>
<reference evidence="2" key="1">
    <citation type="journal article" date="2021" name="Proc. Natl. Acad. Sci. U.S.A.">
        <title>Three genomes in the algal genus Volvox reveal the fate of a haploid sex-determining region after a transition to homothallism.</title>
        <authorList>
            <person name="Yamamoto K."/>
            <person name="Hamaji T."/>
            <person name="Kawai-Toyooka H."/>
            <person name="Matsuzaki R."/>
            <person name="Takahashi F."/>
            <person name="Nishimura Y."/>
            <person name="Kawachi M."/>
            <person name="Noguchi H."/>
            <person name="Minakuchi Y."/>
            <person name="Umen J.G."/>
            <person name="Toyoda A."/>
            <person name="Nozaki H."/>
        </authorList>
    </citation>
    <scope>NUCLEOTIDE SEQUENCE</scope>
    <source>
        <strain evidence="2">NIES-3786</strain>
    </source>
</reference>
<protein>
    <submittedName>
        <fullName evidence="2">Uncharacterized protein</fullName>
    </submittedName>
</protein>
<feature type="region of interest" description="Disordered" evidence="1">
    <location>
        <begin position="1"/>
        <end position="49"/>
    </location>
</feature>
<sequence length="171" mass="17357">PPPPPPPPPLPMPPIESSTHSPATRRNPASFCRVPKVPKPPPPPPSPSPSWALLLEPCIACSNRPSPATIRRPPCRHAASPDGAAPGPLEEPSRTAAALGGSTRVPLPPLTSPKACPPTTGGYTPRADGTTDSVPLPTARPRCSGPRPSSAVRSAKACCGRTGAAVCCGCC</sequence>